<protein>
    <submittedName>
        <fullName evidence="1">Uncharacterized protein</fullName>
    </submittedName>
</protein>
<name>A0AAV6M423_9ROSI</name>
<keyword evidence="2" id="KW-1185">Reference proteome</keyword>
<dbReference type="AlphaFoldDB" id="A0AAV6M423"/>
<dbReference type="EMBL" id="JAGKQH010000018">
    <property type="protein sequence ID" value="KAG6574135.1"/>
    <property type="molecule type" value="Genomic_DNA"/>
</dbReference>
<organism evidence="1 2">
    <name type="scientific">Cucurbita argyrosperma subsp. sororia</name>
    <dbReference type="NCBI Taxonomy" id="37648"/>
    <lineage>
        <taxon>Eukaryota</taxon>
        <taxon>Viridiplantae</taxon>
        <taxon>Streptophyta</taxon>
        <taxon>Embryophyta</taxon>
        <taxon>Tracheophyta</taxon>
        <taxon>Spermatophyta</taxon>
        <taxon>Magnoliopsida</taxon>
        <taxon>eudicotyledons</taxon>
        <taxon>Gunneridae</taxon>
        <taxon>Pentapetalae</taxon>
        <taxon>rosids</taxon>
        <taxon>fabids</taxon>
        <taxon>Cucurbitales</taxon>
        <taxon>Cucurbitaceae</taxon>
        <taxon>Cucurbiteae</taxon>
        <taxon>Cucurbita</taxon>
    </lineage>
</organism>
<dbReference type="Proteomes" id="UP000685013">
    <property type="component" value="Chromosome 18"/>
</dbReference>
<reference evidence="1 2" key="1">
    <citation type="journal article" date="2021" name="Hortic Res">
        <title>The domestication of Cucurbita argyrosperma as revealed by the genome of its wild relative.</title>
        <authorList>
            <person name="Barrera-Redondo J."/>
            <person name="Sanchez-de la Vega G."/>
            <person name="Aguirre-Liguori J.A."/>
            <person name="Castellanos-Morales G."/>
            <person name="Gutierrez-Guerrero Y.T."/>
            <person name="Aguirre-Dugua X."/>
            <person name="Aguirre-Planter E."/>
            <person name="Tenaillon M.I."/>
            <person name="Lira-Saade R."/>
            <person name="Eguiarte L.E."/>
        </authorList>
    </citation>
    <scope>NUCLEOTIDE SEQUENCE [LARGE SCALE GENOMIC DNA]</scope>
    <source>
        <strain evidence="1">JBR-2021</strain>
    </source>
</reference>
<feature type="non-terminal residue" evidence="1">
    <location>
        <position position="1"/>
    </location>
</feature>
<proteinExistence type="predicted"/>
<accession>A0AAV6M423</accession>
<evidence type="ECO:0000313" key="1">
    <source>
        <dbReference type="EMBL" id="KAG6574135.1"/>
    </source>
</evidence>
<sequence>MELYSLALDWKRSEEHDPLKIAPLRSRMPFQPHCGHKACIYSTYGHCQAVQHLSALFRIFLFLALNNKQMGITKENSMKDCLGSLAWIR</sequence>
<gene>
    <name evidence="1" type="ORF">SDJN03_28022</name>
</gene>
<evidence type="ECO:0000313" key="2">
    <source>
        <dbReference type="Proteomes" id="UP000685013"/>
    </source>
</evidence>
<comment type="caution">
    <text evidence="1">The sequence shown here is derived from an EMBL/GenBank/DDBJ whole genome shotgun (WGS) entry which is preliminary data.</text>
</comment>